<dbReference type="AlphaFoldDB" id="A0A2S7U1Q5"/>
<dbReference type="Pfam" id="PF13937">
    <property type="entry name" value="DUF4212"/>
    <property type="match status" value="1"/>
</dbReference>
<comment type="caution">
    <text evidence="3">The sequence shown here is derived from an EMBL/GenBank/DDBJ whole genome shotgun (WGS) entry which is preliminary data.</text>
</comment>
<proteinExistence type="predicted"/>
<accession>A0A2S7U1Q5</accession>
<dbReference type="NCBIfam" id="TIGR03647">
    <property type="entry name" value="Na_symport_sm"/>
    <property type="match status" value="1"/>
</dbReference>
<dbReference type="InterPro" id="IPR019886">
    <property type="entry name" value="Na_symporter_ssu"/>
</dbReference>
<gene>
    <name evidence="3" type="ORF">BSZ32_06905</name>
</gene>
<dbReference type="OrthoDB" id="9797746at2"/>
<keyword evidence="1" id="KW-0472">Membrane</keyword>
<keyword evidence="4" id="KW-1185">Reference proteome</keyword>
<evidence type="ECO:0000256" key="1">
    <source>
        <dbReference type="SAM" id="Phobius"/>
    </source>
</evidence>
<feature type="transmembrane region" description="Helical" evidence="1">
    <location>
        <begin position="55"/>
        <end position="73"/>
    </location>
</feature>
<dbReference type="RefSeq" id="WP_105042766.1">
    <property type="nucleotide sequence ID" value="NZ_MQWA01000001.1"/>
</dbReference>
<evidence type="ECO:0000259" key="2">
    <source>
        <dbReference type="Pfam" id="PF13937"/>
    </source>
</evidence>
<sequence length="89" mass="10281">MKIDHPRAHRRACLRLVLILLAIWFSVSLGCGVLFRDWLDLNMPNVGTAPFGFWMAQQGSIISFLLILFVYAWRMNKLDAKHGYADEDE</sequence>
<name>A0A2S7U1Q5_9BACT</name>
<organism evidence="3 4">
    <name type="scientific">Rubritalea profundi</name>
    <dbReference type="NCBI Taxonomy" id="1658618"/>
    <lineage>
        <taxon>Bacteria</taxon>
        <taxon>Pseudomonadati</taxon>
        <taxon>Verrucomicrobiota</taxon>
        <taxon>Verrucomicrobiia</taxon>
        <taxon>Verrucomicrobiales</taxon>
        <taxon>Rubritaleaceae</taxon>
        <taxon>Rubritalea</taxon>
    </lineage>
</organism>
<protein>
    <recommendedName>
        <fullName evidence="2">Sodium symporter small subunit domain-containing protein</fullName>
    </recommendedName>
</protein>
<reference evidence="3 4" key="1">
    <citation type="submission" date="2016-12" db="EMBL/GenBank/DDBJ databases">
        <title>Study of bacterial adaptation to deep sea.</title>
        <authorList>
            <person name="Song J."/>
            <person name="Yoshizawa S."/>
            <person name="Kogure K."/>
        </authorList>
    </citation>
    <scope>NUCLEOTIDE SEQUENCE [LARGE SCALE GENOMIC DNA]</scope>
    <source>
        <strain evidence="3 4">SAORIC-165</strain>
    </source>
</reference>
<evidence type="ECO:0000313" key="3">
    <source>
        <dbReference type="EMBL" id="PQJ28262.1"/>
    </source>
</evidence>
<keyword evidence="1" id="KW-1133">Transmembrane helix</keyword>
<keyword evidence="1" id="KW-0812">Transmembrane</keyword>
<dbReference type="EMBL" id="MQWA01000001">
    <property type="protein sequence ID" value="PQJ28262.1"/>
    <property type="molecule type" value="Genomic_DNA"/>
</dbReference>
<feature type="domain" description="Sodium symporter small subunit" evidence="2">
    <location>
        <begin position="7"/>
        <end position="84"/>
    </location>
</feature>
<evidence type="ECO:0000313" key="4">
    <source>
        <dbReference type="Proteomes" id="UP000239907"/>
    </source>
</evidence>
<dbReference type="Proteomes" id="UP000239907">
    <property type="component" value="Unassembled WGS sequence"/>
</dbReference>
<feature type="transmembrane region" description="Helical" evidence="1">
    <location>
        <begin position="12"/>
        <end position="35"/>
    </location>
</feature>
<dbReference type="PROSITE" id="PS51257">
    <property type="entry name" value="PROKAR_LIPOPROTEIN"/>
    <property type="match status" value="1"/>
</dbReference>